<evidence type="ECO:0000313" key="2">
    <source>
        <dbReference type="EMBL" id="CAD7595114.1"/>
    </source>
</evidence>
<organism evidence="2">
    <name type="scientific">Timema genevievae</name>
    <name type="common">Walking stick</name>
    <dbReference type="NCBI Taxonomy" id="629358"/>
    <lineage>
        <taxon>Eukaryota</taxon>
        <taxon>Metazoa</taxon>
        <taxon>Ecdysozoa</taxon>
        <taxon>Arthropoda</taxon>
        <taxon>Hexapoda</taxon>
        <taxon>Insecta</taxon>
        <taxon>Pterygota</taxon>
        <taxon>Neoptera</taxon>
        <taxon>Polyneoptera</taxon>
        <taxon>Phasmatodea</taxon>
        <taxon>Timematodea</taxon>
        <taxon>Timematoidea</taxon>
        <taxon>Timematidae</taxon>
        <taxon>Timema</taxon>
    </lineage>
</organism>
<dbReference type="EMBL" id="OE841276">
    <property type="protein sequence ID" value="CAD7595114.1"/>
    <property type="molecule type" value="Genomic_DNA"/>
</dbReference>
<protein>
    <submittedName>
        <fullName evidence="2">Uncharacterized protein</fullName>
    </submittedName>
</protein>
<reference evidence="2" key="1">
    <citation type="submission" date="2020-11" db="EMBL/GenBank/DDBJ databases">
        <authorList>
            <person name="Tran Van P."/>
        </authorList>
    </citation>
    <scope>NUCLEOTIDE SEQUENCE</scope>
</reference>
<name>A0A7R9PLZ9_TIMGE</name>
<accession>A0A7R9PLZ9</accession>
<feature type="compositionally biased region" description="Acidic residues" evidence="1">
    <location>
        <begin position="1"/>
        <end position="11"/>
    </location>
</feature>
<sequence>MSDIVVSEEEEVNHSSKKRKKQPLEGEDIEDPCEAANKVMGCSIMSYMLLESQEPVKNEEHHYKNQGESIQCYCLSFSTIWTTDKEHNEDRKRETKDILTED</sequence>
<gene>
    <name evidence="2" type="ORF">TGEB3V08_LOCUS5904</name>
</gene>
<evidence type="ECO:0000256" key="1">
    <source>
        <dbReference type="SAM" id="MobiDB-lite"/>
    </source>
</evidence>
<dbReference type="AlphaFoldDB" id="A0A7R9PLZ9"/>
<feature type="region of interest" description="Disordered" evidence="1">
    <location>
        <begin position="1"/>
        <end position="31"/>
    </location>
</feature>
<proteinExistence type="predicted"/>